<organism evidence="1">
    <name type="scientific">mine drainage metagenome</name>
    <dbReference type="NCBI Taxonomy" id="410659"/>
    <lineage>
        <taxon>unclassified sequences</taxon>
        <taxon>metagenomes</taxon>
        <taxon>ecological metagenomes</taxon>
    </lineage>
</organism>
<comment type="caution">
    <text evidence="1">The sequence shown here is derived from an EMBL/GenBank/DDBJ whole genome shotgun (WGS) entry which is preliminary data.</text>
</comment>
<reference evidence="1" key="1">
    <citation type="submission" date="2016-10" db="EMBL/GenBank/DDBJ databases">
        <title>Sequence of Gallionella enrichment culture.</title>
        <authorList>
            <person name="Poehlein A."/>
            <person name="Muehling M."/>
            <person name="Daniel R."/>
        </authorList>
    </citation>
    <scope>NUCLEOTIDE SEQUENCE</scope>
</reference>
<accession>A0A1J5Q7U4</accession>
<proteinExistence type="predicted"/>
<name>A0A1J5Q7U4_9ZZZZ</name>
<sequence length="235" mass="24378">MAAFSGGAEPALRLDAVPRDLVTAAVHRTDGEHGADVAACGGFFEQGEGGRVVFRAAAPGQHHVRQHHLGFDHADFGGLGDPDAAFFGVGVHAAAFDQHAAVPILCVDHAVGGAAQPFGGLSVIAFDAHTLREADAEVEGGDQVARCSGLFEPGAGADLVLFVAMPAQQQVAQIDIGAGIARLCGHTEQLGGFFLVALHTRARQIQHAQRPGGAFVASVRPAAEPHRGFRIVRRQ</sequence>
<gene>
    <name evidence="1" type="ORF">GALL_463690</name>
</gene>
<evidence type="ECO:0000313" key="1">
    <source>
        <dbReference type="EMBL" id="OIQ72013.1"/>
    </source>
</evidence>
<dbReference type="AlphaFoldDB" id="A0A1J5Q7U4"/>
<dbReference type="EMBL" id="MLJW01003459">
    <property type="protein sequence ID" value="OIQ72013.1"/>
    <property type="molecule type" value="Genomic_DNA"/>
</dbReference>
<protein>
    <submittedName>
        <fullName evidence="1">Uncharacterized protein</fullName>
    </submittedName>
</protein>